<evidence type="ECO:0000313" key="3">
    <source>
        <dbReference type="Proteomes" id="UP000838763"/>
    </source>
</evidence>
<name>A0A9P1H990_9PEZI</name>
<evidence type="ECO:0000313" key="2">
    <source>
        <dbReference type="EMBL" id="CAI4217876.1"/>
    </source>
</evidence>
<comment type="caution">
    <text evidence="2">The sequence shown here is derived from an EMBL/GenBank/DDBJ whole genome shotgun (WGS) entry which is preliminary data.</text>
</comment>
<keyword evidence="3" id="KW-1185">Reference proteome</keyword>
<feature type="region of interest" description="Disordered" evidence="1">
    <location>
        <begin position="1"/>
        <end position="24"/>
    </location>
</feature>
<gene>
    <name evidence="2" type="ORF">PPNO1_LOCUS7476</name>
</gene>
<organism evidence="2 3">
    <name type="scientific">Parascedosporium putredinis</name>
    <dbReference type="NCBI Taxonomy" id="1442378"/>
    <lineage>
        <taxon>Eukaryota</taxon>
        <taxon>Fungi</taxon>
        <taxon>Dikarya</taxon>
        <taxon>Ascomycota</taxon>
        <taxon>Pezizomycotina</taxon>
        <taxon>Sordariomycetes</taxon>
        <taxon>Hypocreomycetidae</taxon>
        <taxon>Microascales</taxon>
        <taxon>Microascaceae</taxon>
        <taxon>Parascedosporium</taxon>
    </lineage>
</organism>
<evidence type="ECO:0000256" key="1">
    <source>
        <dbReference type="SAM" id="MobiDB-lite"/>
    </source>
</evidence>
<dbReference type="Proteomes" id="UP000838763">
    <property type="component" value="Unassembled WGS sequence"/>
</dbReference>
<reference evidence="2" key="1">
    <citation type="submission" date="2022-11" db="EMBL/GenBank/DDBJ databases">
        <authorList>
            <person name="Scott C."/>
            <person name="Bruce N."/>
        </authorList>
    </citation>
    <scope>NUCLEOTIDE SEQUENCE</scope>
</reference>
<proteinExistence type="predicted"/>
<sequence>MRRSCMLKGTNSKSRERWPDSRPAPCRVLPESYAHPVHRQHRERRQKILHLALDIAKRWYGRSTGRGLAHYKSGIPTLESEGNLVRAAYDTDAKVMRSSKAYQNKTSGLEARFANEAAFASRGTDEGLQENTS</sequence>
<dbReference type="EMBL" id="CALLCH030000017">
    <property type="protein sequence ID" value="CAI4217876.1"/>
    <property type="molecule type" value="Genomic_DNA"/>
</dbReference>
<protein>
    <submittedName>
        <fullName evidence="2">Uncharacterized protein</fullName>
    </submittedName>
</protein>
<accession>A0A9P1H990</accession>
<dbReference type="AlphaFoldDB" id="A0A9P1H990"/>